<dbReference type="PANTHER" id="PTHR46609">
    <property type="entry name" value="EXONUCLEASE, PHAGE-TYPE/RECB, C-TERMINAL DOMAIN-CONTAINING PROTEIN"/>
    <property type="match status" value="1"/>
</dbReference>
<dbReference type="OrthoDB" id="8884at10239"/>
<name>A0A142K959_9CAUD</name>
<dbReference type="RefSeq" id="YP_009301152.1">
    <property type="nucleotide sequence ID" value="NC_031230.1"/>
</dbReference>
<dbReference type="PANTHER" id="PTHR46609:SF6">
    <property type="entry name" value="EXONUCLEASE, PHAGE-TYPE_RECB, C-TERMINAL DOMAIN-CONTAINING PROTEIN-RELATED"/>
    <property type="match status" value="1"/>
</dbReference>
<keyword evidence="2" id="KW-0269">Exonuclease</keyword>
<dbReference type="InterPro" id="IPR017482">
    <property type="entry name" value="Lambda-type_endonuclease"/>
</dbReference>
<dbReference type="InterPro" id="IPR011604">
    <property type="entry name" value="PDDEXK-like_dom_sf"/>
</dbReference>
<sequence>MTDINDLLVPGYEINGRAVVLGKYKAGSAEWHAARANRLGGSEAAVACGLSPWESRFSLFYRKKGKLDDIEITPAIEWGNRLESVVYDKYSESLGPGEVITTGHTYRSLVPGYGWVNANPDGVVWKRDEFGEWQPIRILEIKTSARGEGFGTQESGVIPIYYRIQVLYYAWCFGIGNIELAALISGVDYRVYKVDYDSADVDYILKQCQDFIHKLENDIKPDLSTDTATYEAVRQLNPELDPDMSWELEEDLAVKYLAIEEAYRRLKVLRDGVHAQVIDEVAPARLVKFNDRIIARRQMPGRGDNPYLRYVAPAPDYGTSVIAYARAHGLLVDYDTSDV</sequence>
<dbReference type="InterPro" id="IPR011335">
    <property type="entry name" value="Restrct_endonuc-II-like"/>
</dbReference>
<proteinExistence type="predicted"/>
<dbReference type="GO" id="GO:0004527">
    <property type="term" value="F:exonuclease activity"/>
    <property type="evidence" value="ECO:0007669"/>
    <property type="project" value="UniProtKB-KW"/>
</dbReference>
<dbReference type="KEGG" id="vg:29125060"/>
<dbReference type="SUPFAM" id="SSF52980">
    <property type="entry name" value="Restriction endonuclease-like"/>
    <property type="match status" value="1"/>
</dbReference>
<organism evidence="2 3">
    <name type="scientific">Gordonia phage Yvonnetastic</name>
    <dbReference type="NCBI Taxonomy" id="1821566"/>
    <lineage>
        <taxon>Viruses</taxon>
        <taxon>Duplodnaviria</taxon>
        <taxon>Heunggongvirae</taxon>
        <taxon>Uroviricota</taxon>
        <taxon>Caudoviricetes</taxon>
        <taxon>Yvonnevirus</taxon>
        <taxon>Yvonnevirus yvonnetastic</taxon>
        <taxon>Gordonia virus Yvonnetastic</taxon>
    </lineage>
</organism>
<keyword evidence="2" id="KW-0540">Nuclease</keyword>
<gene>
    <name evidence="2" type="primary">98</name>
    <name evidence="2" type="ORF">SEA_YVONNETASTIC_98</name>
</gene>
<keyword evidence="3" id="KW-1185">Reference proteome</keyword>
<dbReference type="NCBIfam" id="TIGR03033">
    <property type="entry name" value="phage_rel_nuc"/>
    <property type="match status" value="1"/>
</dbReference>
<dbReference type="Gene3D" id="3.90.320.10">
    <property type="match status" value="1"/>
</dbReference>
<evidence type="ECO:0000313" key="3">
    <source>
        <dbReference type="Proteomes" id="UP000201371"/>
    </source>
</evidence>
<reference evidence="3" key="1">
    <citation type="submission" date="2016-03" db="EMBL/GenBank/DDBJ databases">
        <authorList>
            <person name="Ploux O."/>
        </authorList>
    </citation>
    <scope>NUCLEOTIDE SEQUENCE [LARGE SCALE GENOMIC DNA]</scope>
</reference>
<evidence type="ECO:0000313" key="2">
    <source>
        <dbReference type="EMBL" id="AMS02642.1"/>
    </source>
</evidence>
<dbReference type="EMBL" id="KU963248">
    <property type="protein sequence ID" value="AMS02642.1"/>
    <property type="molecule type" value="Genomic_DNA"/>
</dbReference>
<dbReference type="InterPro" id="IPR019080">
    <property type="entry name" value="YqaJ_viral_recombinase"/>
</dbReference>
<accession>A0A142K959</accession>
<dbReference type="GeneID" id="29125060"/>
<dbReference type="Pfam" id="PF09588">
    <property type="entry name" value="YqaJ"/>
    <property type="match status" value="1"/>
</dbReference>
<feature type="domain" description="YqaJ viral recombinase" evidence="1">
    <location>
        <begin position="30"/>
        <end position="172"/>
    </location>
</feature>
<protein>
    <submittedName>
        <fullName evidence="2">Exonuclease</fullName>
    </submittedName>
</protein>
<keyword evidence="2" id="KW-0378">Hydrolase</keyword>
<dbReference type="Proteomes" id="UP000201371">
    <property type="component" value="Segment"/>
</dbReference>
<evidence type="ECO:0000259" key="1">
    <source>
        <dbReference type="Pfam" id="PF09588"/>
    </source>
</evidence>
<dbReference type="InterPro" id="IPR051703">
    <property type="entry name" value="NF-kappa-B_Signaling_Reg"/>
</dbReference>